<evidence type="ECO:0000313" key="10">
    <source>
        <dbReference type="EMBL" id="PIT64985.1"/>
    </source>
</evidence>
<feature type="transmembrane region" description="Helical" evidence="8">
    <location>
        <begin position="12"/>
        <end position="32"/>
    </location>
</feature>
<keyword evidence="2" id="KW-1003">Cell membrane</keyword>
<keyword evidence="4 8" id="KW-1133">Transmembrane helix</keyword>
<evidence type="ECO:0000256" key="1">
    <source>
        <dbReference type="ARBA" id="ARBA00004401"/>
    </source>
</evidence>
<keyword evidence="5 8" id="KW-0472">Membrane</keyword>
<dbReference type="AlphaFoldDB" id="A0A2N9Y727"/>
<dbReference type="Gene3D" id="1.10.4030.10">
    <property type="entry name" value="Porin chaperone SurA, peptide-binding domain"/>
    <property type="match status" value="1"/>
</dbReference>
<dbReference type="RefSeq" id="WP_100115694.1">
    <property type="nucleotide sequence ID" value="NZ_JBNPAZ010000005.1"/>
</dbReference>
<organism evidence="10 11">
    <name type="scientific">Snodgrassella alvi</name>
    <dbReference type="NCBI Taxonomy" id="1196083"/>
    <lineage>
        <taxon>Bacteria</taxon>
        <taxon>Pseudomonadati</taxon>
        <taxon>Pseudomonadota</taxon>
        <taxon>Betaproteobacteria</taxon>
        <taxon>Neisseriales</taxon>
        <taxon>Neisseriaceae</taxon>
        <taxon>Snodgrassella</taxon>
    </lineage>
</organism>
<evidence type="ECO:0000259" key="9">
    <source>
        <dbReference type="Pfam" id="PF13145"/>
    </source>
</evidence>
<proteinExistence type="inferred from homology"/>
<comment type="subcellular location">
    <subcellularLocation>
        <location evidence="1">Cell membrane</location>
        <topology evidence="1">Single-pass type II membrane protein</topology>
    </subcellularLocation>
</comment>
<reference evidence="10 11" key="1">
    <citation type="journal article" date="2017" name="MBio">
        <title>Type VI secretion-mediated competition in the bee gut microbiome.</title>
        <authorList>
            <person name="Steele M.I."/>
            <person name="Kwong W.K."/>
            <person name="Powell J.E."/>
            <person name="Whiteley M."/>
            <person name="Moran N.A."/>
        </authorList>
    </citation>
    <scope>NUCLEOTIDE SEQUENCE [LARGE SCALE GENOMIC DNA]</scope>
    <source>
        <strain evidence="10 11">PEB0171</strain>
    </source>
</reference>
<comment type="caution">
    <text evidence="10">The sequence shown here is derived from an EMBL/GenBank/DDBJ whole genome shotgun (WGS) entry which is preliminary data.</text>
</comment>
<dbReference type="SUPFAM" id="SSF109998">
    <property type="entry name" value="Triger factor/SurA peptide-binding domain-like"/>
    <property type="match status" value="1"/>
</dbReference>
<evidence type="ECO:0000256" key="6">
    <source>
        <dbReference type="ARBA" id="ARBA00023186"/>
    </source>
</evidence>
<evidence type="ECO:0000256" key="2">
    <source>
        <dbReference type="ARBA" id="ARBA00022475"/>
    </source>
</evidence>
<evidence type="ECO:0000256" key="4">
    <source>
        <dbReference type="ARBA" id="ARBA00022989"/>
    </source>
</evidence>
<feature type="domain" description="PpiC" evidence="9">
    <location>
        <begin position="230"/>
        <end position="370"/>
    </location>
</feature>
<accession>A0A2N9Y727</accession>
<name>A0A2N9Y727_9NEIS</name>
<dbReference type="InterPro" id="IPR027304">
    <property type="entry name" value="Trigger_fact/SurA_dom_sf"/>
</dbReference>
<dbReference type="Pfam" id="PF13145">
    <property type="entry name" value="Rotamase_2"/>
    <property type="match status" value="1"/>
</dbReference>
<dbReference type="InterPro" id="IPR052029">
    <property type="entry name" value="PpiD_chaperone"/>
</dbReference>
<dbReference type="EMBL" id="MEIV01000009">
    <property type="protein sequence ID" value="PIT64985.1"/>
    <property type="molecule type" value="Genomic_DNA"/>
</dbReference>
<evidence type="ECO:0000256" key="7">
    <source>
        <dbReference type="ARBA" id="ARBA00038408"/>
    </source>
</evidence>
<comment type="similarity">
    <text evidence="7">Belongs to the PpiD chaperone family.</text>
</comment>
<gene>
    <name evidence="10" type="ORF">BHC47_09085</name>
</gene>
<sequence>MFHIVEKYKTPAQIILGVICLSFVFAGGYSLAVPGSDYVSKIGDIKIKADDVNDFQRRLQNASGNPVNKQLAYQTLIDQAYIQQGAYDMNISVPISQIKQVIASDPSFQENGKFVEAKYREFLQQSGMTEEALIDGIRKQYAMQTMLNLMEAGNVVSDVQARQMINLLQASRQLQTVTFPATNFANQVAVDDSKLKAYYEENKKQYFMPQAVKYEFVELSATELGAKEKVSEAELQEAYNQIPASASAPKPSLESVKTQLTQDIQIRKGAAAIAKIKETVSDLAFNNPKTLQPISDKLGLQIHKADQEWVTRDMATANGMPKALQDALFGNEVLIKRNNSEPVDLGNGIYWVVRAVDVRTEHQATFAEVKAQVQQDYVATEAKKLATNSAKQALDNLNKGNTTNLEWSPSADLTPQQAMAIMSKGDFQLWIKAKPANNKPAYILLTEQQNPILVKITAIKPPQDINNVLPQAKQIISQSLAQNLAFSNLQWLKNRYKLKQGAQKLDTADGQ</sequence>
<evidence type="ECO:0000256" key="5">
    <source>
        <dbReference type="ARBA" id="ARBA00023136"/>
    </source>
</evidence>
<keyword evidence="6" id="KW-0143">Chaperone</keyword>
<dbReference type="Pfam" id="PF13624">
    <property type="entry name" value="SurA_N_3"/>
    <property type="match status" value="1"/>
</dbReference>
<keyword evidence="3 8" id="KW-0812">Transmembrane</keyword>
<protein>
    <recommendedName>
        <fullName evidence="9">PpiC domain-containing protein</fullName>
    </recommendedName>
</protein>
<evidence type="ECO:0000313" key="11">
    <source>
        <dbReference type="Proteomes" id="UP000231094"/>
    </source>
</evidence>
<dbReference type="PANTHER" id="PTHR47529:SF1">
    <property type="entry name" value="PERIPLASMIC CHAPERONE PPID"/>
    <property type="match status" value="1"/>
</dbReference>
<evidence type="ECO:0000256" key="8">
    <source>
        <dbReference type="SAM" id="Phobius"/>
    </source>
</evidence>
<dbReference type="InterPro" id="IPR000297">
    <property type="entry name" value="PPIase_PpiC"/>
</dbReference>
<dbReference type="Proteomes" id="UP000231094">
    <property type="component" value="Unassembled WGS sequence"/>
</dbReference>
<dbReference type="PANTHER" id="PTHR47529">
    <property type="entry name" value="PEPTIDYL-PROLYL CIS-TRANS ISOMERASE D"/>
    <property type="match status" value="1"/>
</dbReference>
<evidence type="ECO:0000256" key="3">
    <source>
        <dbReference type="ARBA" id="ARBA00022692"/>
    </source>
</evidence>
<dbReference type="GO" id="GO:0005886">
    <property type="term" value="C:plasma membrane"/>
    <property type="evidence" value="ECO:0007669"/>
    <property type="project" value="UniProtKB-SubCell"/>
</dbReference>
<dbReference type="GO" id="GO:0003755">
    <property type="term" value="F:peptidyl-prolyl cis-trans isomerase activity"/>
    <property type="evidence" value="ECO:0007669"/>
    <property type="project" value="InterPro"/>
</dbReference>